<evidence type="ECO:0000256" key="2">
    <source>
        <dbReference type="ARBA" id="ARBA00010663"/>
    </source>
</evidence>
<evidence type="ECO:0000313" key="13">
    <source>
        <dbReference type="EMBL" id="CAH2217539.1"/>
    </source>
</evidence>
<organism evidence="13 14">
    <name type="scientific">Pararge aegeria aegeria</name>
    <dbReference type="NCBI Taxonomy" id="348720"/>
    <lineage>
        <taxon>Eukaryota</taxon>
        <taxon>Metazoa</taxon>
        <taxon>Ecdysozoa</taxon>
        <taxon>Arthropoda</taxon>
        <taxon>Hexapoda</taxon>
        <taxon>Insecta</taxon>
        <taxon>Pterygota</taxon>
        <taxon>Neoptera</taxon>
        <taxon>Endopterygota</taxon>
        <taxon>Lepidoptera</taxon>
        <taxon>Glossata</taxon>
        <taxon>Ditrysia</taxon>
        <taxon>Papilionoidea</taxon>
        <taxon>Nymphalidae</taxon>
        <taxon>Satyrinae</taxon>
        <taxon>Satyrini</taxon>
        <taxon>Parargina</taxon>
        <taxon>Pararge</taxon>
    </lineage>
</organism>
<keyword evidence="3" id="KW-1003">Cell membrane</keyword>
<dbReference type="GO" id="GO:0004930">
    <property type="term" value="F:G protein-coupled receptor activity"/>
    <property type="evidence" value="ECO:0007669"/>
    <property type="project" value="UniProtKB-KW"/>
</dbReference>
<keyword evidence="4 11" id="KW-0812">Transmembrane</keyword>
<feature type="transmembrane region" description="Helical" evidence="11">
    <location>
        <begin position="154"/>
        <end position="178"/>
    </location>
</feature>
<dbReference type="InterPro" id="IPR017452">
    <property type="entry name" value="GPCR_Rhodpsn_7TM"/>
</dbReference>
<evidence type="ECO:0000256" key="1">
    <source>
        <dbReference type="ARBA" id="ARBA00004651"/>
    </source>
</evidence>
<dbReference type="SUPFAM" id="SSF81321">
    <property type="entry name" value="Family A G protein-coupled receptor-like"/>
    <property type="match status" value="1"/>
</dbReference>
<evidence type="ECO:0000256" key="4">
    <source>
        <dbReference type="ARBA" id="ARBA00022692"/>
    </source>
</evidence>
<dbReference type="EMBL" id="CAKXAJ010018242">
    <property type="protein sequence ID" value="CAH2217539.1"/>
    <property type="molecule type" value="Genomic_DNA"/>
</dbReference>
<keyword evidence="8" id="KW-1015">Disulfide bond</keyword>
<keyword evidence="9" id="KW-0675">Receptor</keyword>
<dbReference type="GO" id="GO:0045202">
    <property type="term" value="C:synapse"/>
    <property type="evidence" value="ECO:0007669"/>
    <property type="project" value="GOC"/>
</dbReference>
<dbReference type="AlphaFoldDB" id="A0A8S4QS29"/>
<proteinExistence type="inferred from homology"/>
<dbReference type="PROSITE" id="PS50262">
    <property type="entry name" value="G_PROTEIN_RECEP_F1_2"/>
    <property type="match status" value="1"/>
</dbReference>
<feature type="domain" description="G-protein coupled receptors family 1 profile" evidence="12">
    <location>
        <begin position="133"/>
        <end position="178"/>
    </location>
</feature>
<dbReference type="InterPro" id="IPR000276">
    <property type="entry name" value="GPCR_Rhodpsn"/>
</dbReference>
<keyword evidence="7 11" id="KW-0472">Membrane</keyword>
<evidence type="ECO:0000256" key="10">
    <source>
        <dbReference type="ARBA" id="ARBA00023224"/>
    </source>
</evidence>
<dbReference type="Pfam" id="PF00001">
    <property type="entry name" value="7tm_1"/>
    <property type="match status" value="1"/>
</dbReference>
<keyword evidence="5 11" id="KW-1133">Transmembrane helix</keyword>
<dbReference type="PANTHER" id="PTHR24248:SF125">
    <property type="entry name" value="DOPAMINE D2-LIKE RECEPTOR"/>
    <property type="match status" value="1"/>
</dbReference>
<dbReference type="Proteomes" id="UP000838756">
    <property type="component" value="Unassembled WGS sequence"/>
</dbReference>
<gene>
    <name evidence="13" type="primary">jg25239</name>
    <name evidence="13" type="ORF">PAEG_LOCUS5427</name>
</gene>
<dbReference type="Gene3D" id="1.20.1070.10">
    <property type="entry name" value="Rhodopsin 7-helix transmembrane proteins"/>
    <property type="match status" value="1"/>
</dbReference>
<evidence type="ECO:0000256" key="11">
    <source>
        <dbReference type="SAM" id="Phobius"/>
    </source>
</evidence>
<dbReference type="GO" id="GO:0001591">
    <property type="term" value="F:dopamine neurotransmitter receptor activity, coupled via Gi/Go"/>
    <property type="evidence" value="ECO:0007669"/>
    <property type="project" value="TreeGrafter"/>
</dbReference>
<evidence type="ECO:0000256" key="7">
    <source>
        <dbReference type="ARBA" id="ARBA00023136"/>
    </source>
</evidence>
<keyword evidence="10" id="KW-0807">Transducer</keyword>
<dbReference type="PANTHER" id="PTHR24248">
    <property type="entry name" value="ADRENERGIC RECEPTOR-RELATED G-PROTEIN COUPLED RECEPTOR"/>
    <property type="match status" value="1"/>
</dbReference>
<dbReference type="OrthoDB" id="6358729at2759"/>
<dbReference type="GO" id="GO:0005886">
    <property type="term" value="C:plasma membrane"/>
    <property type="evidence" value="ECO:0007669"/>
    <property type="project" value="UniProtKB-SubCell"/>
</dbReference>
<sequence>MIYTTRVPYNHNVAFTSTYLYPSKRPPDNITEKIFKVRNSAKGLVNFSDVKNETKDTSDLLMLVDDFSDYFYGNASHDVFTVHNNSLDIFNEVLNCTFNGTFNVSCFGRFDNGPVYNFWALLLLIFPFFTLFGNVLVIMSVVRERALQTVTNYFIVSLAVADLLVAVVVMPFGVYYLVKWQAEEGWSEKNIMAQKPTTMVWKEH</sequence>
<evidence type="ECO:0000256" key="5">
    <source>
        <dbReference type="ARBA" id="ARBA00022989"/>
    </source>
</evidence>
<accession>A0A8S4QS29</accession>
<evidence type="ECO:0000313" key="14">
    <source>
        <dbReference type="Proteomes" id="UP000838756"/>
    </source>
</evidence>
<evidence type="ECO:0000259" key="12">
    <source>
        <dbReference type="PROSITE" id="PS50262"/>
    </source>
</evidence>
<reference evidence="13" key="1">
    <citation type="submission" date="2022-03" db="EMBL/GenBank/DDBJ databases">
        <authorList>
            <person name="Lindestad O."/>
        </authorList>
    </citation>
    <scope>NUCLEOTIDE SEQUENCE</scope>
</reference>
<comment type="subcellular location">
    <subcellularLocation>
        <location evidence="1">Cell membrane</location>
        <topology evidence="1">Multi-pass membrane protein</topology>
    </subcellularLocation>
</comment>
<dbReference type="PRINTS" id="PR00237">
    <property type="entry name" value="GPCRRHODOPSN"/>
</dbReference>
<feature type="transmembrane region" description="Helical" evidence="11">
    <location>
        <begin position="118"/>
        <end position="142"/>
    </location>
</feature>
<comment type="similarity">
    <text evidence="2">Belongs to the G-protein coupled receptor 1 family.</text>
</comment>
<keyword evidence="14" id="KW-1185">Reference proteome</keyword>
<evidence type="ECO:0000256" key="8">
    <source>
        <dbReference type="ARBA" id="ARBA00023157"/>
    </source>
</evidence>
<keyword evidence="6" id="KW-0297">G-protein coupled receptor</keyword>
<protein>
    <submittedName>
        <fullName evidence="13">Jg25239 protein</fullName>
    </submittedName>
</protein>
<comment type="caution">
    <text evidence="13">The sequence shown here is derived from an EMBL/GenBank/DDBJ whole genome shotgun (WGS) entry which is preliminary data.</text>
</comment>
<evidence type="ECO:0000256" key="3">
    <source>
        <dbReference type="ARBA" id="ARBA00022475"/>
    </source>
</evidence>
<evidence type="ECO:0000256" key="6">
    <source>
        <dbReference type="ARBA" id="ARBA00023040"/>
    </source>
</evidence>
<evidence type="ECO:0000256" key="9">
    <source>
        <dbReference type="ARBA" id="ARBA00023170"/>
    </source>
</evidence>
<name>A0A8S4QS29_9NEOP</name>